<dbReference type="InterPro" id="IPR012318">
    <property type="entry name" value="HTH_CRP"/>
</dbReference>
<sequence length="98" mass="11134">MASTSDVRPSVPRKSGVPREREDFVRDVAINTVVFRQWVVSVRLRPACTQGDLADALGISNVYVNRVLQDFRNHGLISLCKGKLGRCWAERAHDRRRT</sequence>
<dbReference type="EMBL" id="JADQDN010000013">
    <property type="protein sequence ID" value="MBF9197896.1"/>
    <property type="molecule type" value="Genomic_DNA"/>
</dbReference>
<dbReference type="Pfam" id="PF13545">
    <property type="entry name" value="HTH_Crp_2"/>
    <property type="match status" value="1"/>
</dbReference>
<feature type="domain" description="HTH crp-type" evidence="1">
    <location>
        <begin position="43"/>
        <end position="78"/>
    </location>
</feature>
<accession>A0ABS0HX86</accession>
<dbReference type="Gene3D" id="1.10.10.10">
    <property type="entry name" value="Winged helix-like DNA-binding domain superfamily/Winged helix DNA-binding domain"/>
    <property type="match status" value="1"/>
</dbReference>
<protein>
    <submittedName>
        <fullName evidence="2">Winged helix-turn-helix domain-containing protein</fullName>
    </submittedName>
</protein>
<dbReference type="Proteomes" id="UP000611708">
    <property type="component" value="Unassembled WGS sequence"/>
</dbReference>
<gene>
    <name evidence="2" type="ORF">I2H36_17815</name>
</gene>
<comment type="caution">
    <text evidence="2">The sequence shown here is derived from an EMBL/GenBank/DDBJ whole genome shotgun (WGS) entry which is preliminary data.</text>
</comment>
<name>A0ABS0HX86_9HYPH</name>
<dbReference type="SUPFAM" id="SSF46785">
    <property type="entry name" value="Winged helix' DNA-binding domain"/>
    <property type="match status" value="1"/>
</dbReference>
<organism evidence="2 3">
    <name type="scientific">Microvirga terrestris</name>
    <dbReference type="NCBI Taxonomy" id="2791024"/>
    <lineage>
        <taxon>Bacteria</taxon>
        <taxon>Pseudomonadati</taxon>
        <taxon>Pseudomonadota</taxon>
        <taxon>Alphaproteobacteria</taxon>
        <taxon>Hyphomicrobiales</taxon>
        <taxon>Methylobacteriaceae</taxon>
        <taxon>Microvirga</taxon>
    </lineage>
</organism>
<dbReference type="InterPro" id="IPR036388">
    <property type="entry name" value="WH-like_DNA-bd_sf"/>
</dbReference>
<evidence type="ECO:0000313" key="2">
    <source>
        <dbReference type="EMBL" id="MBF9197896.1"/>
    </source>
</evidence>
<evidence type="ECO:0000313" key="3">
    <source>
        <dbReference type="Proteomes" id="UP000611708"/>
    </source>
</evidence>
<proteinExistence type="predicted"/>
<reference evidence="2 3" key="1">
    <citation type="submission" date="2020-11" db="EMBL/GenBank/DDBJ databases">
        <authorList>
            <person name="Kim M.K."/>
        </authorList>
    </citation>
    <scope>NUCLEOTIDE SEQUENCE [LARGE SCALE GENOMIC DNA]</scope>
    <source>
        <strain evidence="2 3">BT290</strain>
    </source>
</reference>
<dbReference type="InterPro" id="IPR036390">
    <property type="entry name" value="WH_DNA-bd_sf"/>
</dbReference>
<evidence type="ECO:0000259" key="1">
    <source>
        <dbReference type="Pfam" id="PF13545"/>
    </source>
</evidence>
<keyword evidence="3" id="KW-1185">Reference proteome</keyword>